<dbReference type="InterPro" id="IPR003903">
    <property type="entry name" value="UIM_dom"/>
</dbReference>
<evidence type="ECO:0000256" key="3">
    <source>
        <dbReference type="ARBA" id="ARBA00007623"/>
    </source>
</evidence>
<keyword evidence="9" id="KW-0067">ATP-binding</keyword>
<dbReference type="InterPro" id="IPR029067">
    <property type="entry name" value="CDC48_domain_2-like_sf"/>
</dbReference>
<dbReference type="GO" id="GO:0008270">
    <property type="term" value="F:zinc ion binding"/>
    <property type="evidence" value="ECO:0007669"/>
    <property type="project" value="UniProtKB-KW"/>
</dbReference>
<evidence type="ECO:0000256" key="12">
    <source>
        <dbReference type="ARBA" id="ARBA00034532"/>
    </source>
</evidence>
<feature type="active site" evidence="13">
    <location>
        <position position="598"/>
    </location>
</feature>
<dbReference type="GO" id="GO:0008234">
    <property type="term" value="F:cysteine-type peptidase activity"/>
    <property type="evidence" value="ECO:0007669"/>
    <property type="project" value="UniProtKB-UniRule"/>
</dbReference>
<keyword evidence="8" id="KW-0862">Zinc</keyword>
<dbReference type="Pfam" id="PF05729">
    <property type="entry name" value="NACHT"/>
    <property type="match status" value="1"/>
</dbReference>
<evidence type="ECO:0000256" key="9">
    <source>
        <dbReference type="ARBA" id="ARBA00022840"/>
    </source>
</evidence>
<evidence type="ECO:0000256" key="13">
    <source>
        <dbReference type="PROSITE-ProRule" id="PRU00239"/>
    </source>
</evidence>
<dbReference type="InterPro" id="IPR003960">
    <property type="entry name" value="ATPase_AAA_CS"/>
</dbReference>
<sequence length="2066" mass="228927">MSGDEVIDLLSDDEEFGRSSNAKARSSGKSPIALTTNCNEVTILSDTEGDVNIRDKPSHQSQSLVVHNPYAKGTIIAQTHMSGSHKDDVCPNKPQSNVCTKEIHNPYEKKRKKSNSKLSVQLKEGHRKSKQPKPSAAAAAAAAAAETGTELQSGLVFEEDINHIQPNIAPAKKAGLKQASIFGKKSSLRSDDNEDCDEALISAAVYVEHQTKTRISRNLQPILYHDTEFTAGNPATIDGIHVINKSSKKSTVEQSAANDDFIVPPAPKCRCRPAKPCLLGYSKKGNNIGRPYYKCQSNSCKYFSWAFTSYMLYWYRFGAHNGHCLVKPNRGFRAEDLVQGKVGDCWFLSALAVVAEREDLIYRLIGANSYGESDKFGAIDVTLFVDGYWKKIVMDNFLPCFIEATNEKKEQDDIKQALQQSLVASGMDSSIAAALSTSTFSQNDKQTRVSSRFDPNVISDKCRTTLNEIHEFLHYDRFNKYPSYRSSTAAKKAPALSSVNRKVSTSDLAYSKAKQNQLWVPFIEKAYAKMHGSYKAISGGHVAEAFLDLTGAPTAVYNFDHHDFNPRRFWGELMSFRRKKLPMGCGTTSSQEGIVGMHAYSILDVREVKNVGAEFFYDKKVQGNVSGFTDLDGTVRLLRIRNPHGQGEWKGEFSDKSTVWHKLLQHKNGSVSSSHVDLTKPISPELERTMKNDGTFWIGYDDFLMGFSNVDVVLAFRGNHAKSFASNFPPKPSNHRCYRAFKLSTVGAQPGESEFGGDDIEVYVMCIQKTRRGASHGRADRKKSYKACDIGILVGEAKNDVHNEEPVQLEAVDGRFFGLTRNGHIRLMLSRTALEKKLIVMPVSFGHPAATDEALSFVVRFVSNAPLLVKELAKPPKMNIVMQKFCFGSRILSLGIAGTSHHRGLHGEKTLIYERKLGGAYLFRIFKVECLSGGGGTVLFYLAVNDTCLSLMSTSQQDDAMSFALELNCRGMSCRSADGIEKHEVVAKGKKFEAAWRRFSIDFRSESKSRLLCVLVQSGQDFQVGSIKCKPAFAQKMIAVDASRQMKLQDKDKYICYDEYGIFASSETPPDLEPLNGYQHVMAGELMGSSEADNEMALALQRSREEYQAINGKADRNEVITICDSFDSDNDDQVPDHDLDSAIMASMEGRAASNSSEDEDLKKAIELSLNSEPVKVSVRALPFVPVAKQVTFEPLSISDWEIIEMEASVLEDGGLLSQISIVYPGQVLPLRLLPPERNQSHGGIETAAWVKVVEDGRVDEMDVSSDTESDFSCSDQFDNYSKGSDPCIRLMAETEVIVIPKPRVRESDQTTQEPINWPSRPVRIQPTILDYPNTDLELIKSHLPTPSLSSVYVHSLTALDIPGYQQVEPYAKHETVLIQRTNAPHSQKYGCNDKNETYSAAVATLNIDDKVKEGHVALHPFLRFQLGAQLFKGWVSVQLLPVSFVRNSVIHTRDAIVDGKAKVSLKKVSLSIERLTIPWKISDEYADKTTCNDCQNKCAPNDSEVLDDSALICQGSIVSAKHLWMCGAHELKDADTFYRVEFGSSLLDEPRVGHISRIGELAKFINLDFGRSESDEQLQTSIEPKAVNASPESVELTYDIVENSGISSLPPNDDPPSNEDQLLSSISEILDTQSSSNATTDDRRCFIGITGEEGMGKTHFSINIAARSSFTQMNSVVYLGCRKLQSSSQNTLVSILEELQSAFDEAVLKQPSVLILDDLDCLIPNLDTGGVGDGSILHQTTNPALISQVKVIVDHLLLLSREMIGRVASLFTCKDASSLSSRFMQMVHSSVEVPSFDATQRAKFLNQQLFGPSIKHHEVPHSISRLGRLTDGYRPRDLNQLAKRIRDSSELRELHNYDDGLPPQDSTHLGDIDHILRDFVPLTQQSLEMSHNDNVMEWHSIGGLFRAKRLLHDTIVHPMKFRRIYNNAPTKLPTGLILFGYPGCGKSFIVPSLAEISNLNLITCRGPELLDRYIGASEAKVRQLFARAAAASPSLLFFDDFDSLAPQRGSDHTGVTDRVVNQLLTLLDGAERSTEAQIFVVAATSRPDKIDNALLRPGRLEKHGKQ</sequence>
<evidence type="ECO:0000313" key="18">
    <source>
        <dbReference type="EMBL" id="KAL3766713.1"/>
    </source>
</evidence>
<protein>
    <recommendedName>
        <fullName evidence="12">Peroxisomal ATPase PEX1</fullName>
    </recommendedName>
    <alternativeName>
        <fullName evidence="11">Peroxin-1</fullName>
    </alternativeName>
</protein>
<dbReference type="Pfam" id="PF00648">
    <property type="entry name" value="Peptidase_C2"/>
    <property type="match status" value="2"/>
</dbReference>
<dbReference type="InterPro" id="IPR050168">
    <property type="entry name" value="AAA_ATPase_domain"/>
</dbReference>
<comment type="subcellular location">
    <subcellularLocation>
        <location evidence="1">Membrane</location>
    </subcellularLocation>
</comment>
<keyword evidence="13" id="KW-0788">Thiol protease</keyword>
<evidence type="ECO:0000256" key="7">
    <source>
        <dbReference type="ARBA" id="ARBA00022801"/>
    </source>
</evidence>
<keyword evidence="6 14" id="KW-0863">Zinc-finger</keyword>
<keyword evidence="13" id="KW-0645">Protease</keyword>
<gene>
    <name evidence="18" type="ORF">ACHAWO_001145</name>
</gene>
<evidence type="ECO:0000313" key="19">
    <source>
        <dbReference type="Proteomes" id="UP001530400"/>
    </source>
</evidence>
<feature type="domain" description="GRF-type" evidence="17">
    <location>
        <begin position="269"/>
        <end position="309"/>
    </location>
</feature>
<dbReference type="InterPro" id="IPR003959">
    <property type="entry name" value="ATPase_AAA_core"/>
</dbReference>
<evidence type="ECO:0000256" key="15">
    <source>
        <dbReference type="SAM" id="MobiDB-lite"/>
    </source>
</evidence>
<keyword evidence="5" id="KW-0547">Nucleotide-binding</keyword>
<dbReference type="Proteomes" id="UP001530400">
    <property type="component" value="Unassembled WGS sequence"/>
</dbReference>
<keyword evidence="4" id="KW-0479">Metal-binding</keyword>
<feature type="compositionally biased region" description="Acidic residues" evidence="15">
    <location>
        <begin position="1"/>
        <end position="15"/>
    </location>
</feature>
<dbReference type="Pfam" id="PF09262">
    <property type="entry name" value="PEX-1N"/>
    <property type="match status" value="1"/>
</dbReference>
<dbReference type="SUPFAM" id="SSF52540">
    <property type="entry name" value="P-loop containing nucleoside triphosphate hydrolases"/>
    <property type="match status" value="2"/>
</dbReference>
<dbReference type="InterPro" id="IPR000169">
    <property type="entry name" value="Pept_cys_AS"/>
</dbReference>
<feature type="region of interest" description="Disordered" evidence="15">
    <location>
        <begin position="104"/>
        <end position="144"/>
    </location>
</feature>
<dbReference type="PROSITE" id="PS51999">
    <property type="entry name" value="ZF_GRF"/>
    <property type="match status" value="1"/>
</dbReference>
<dbReference type="InterPro" id="IPR003593">
    <property type="entry name" value="AAA+_ATPase"/>
</dbReference>
<dbReference type="InterPro" id="IPR007111">
    <property type="entry name" value="NACHT_NTPase"/>
</dbReference>
<reference evidence="18 19" key="1">
    <citation type="submission" date="2024-10" db="EMBL/GenBank/DDBJ databases">
        <title>Updated reference genomes for cyclostephanoid diatoms.</title>
        <authorList>
            <person name="Roberts W.R."/>
            <person name="Alverson A.J."/>
        </authorList>
    </citation>
    <scope>NUCLEOTIDE SEQUENCE [LARGE SCALE GENOMIC DNA]</scope>
    <source>
        <strain evidence="18 19">AJA010-31</strain>
    </source>
</reference>
<dbReference type="SMART" id="SM00230">
    <property type="entry name" value="CysPc"/>
    <property type="match status" value="1"/>
</dbReference>
<organism evidence="18 19">
    <name type="scientific">Cyclotella atomus</name>
    <dbReference type="NCBI Taxonomy" id="382360"/>
    <lineage>
        <taxon>Eukaryota</taxon>
        <taxon>Sar</taxon>
        <taxon>Stramenopiles</taxon>
        <taxon>Ochrophyta</taxon>
        <taxon>Bacillariophyta</taxon>
        <taxon>Coscinodiscophyceae</taxon>
        <taxon>Thalassiosirophycidae</taxon>
        <taxon>Stephanodiscales</taxon>
        <taxon>Stephanodiscaceae</taxon>
        <taxon>Cyclotella</taxon>
    </lineage>
</organism>
<dbReference type="InterPro" id="IPR038765">
    <property type="entry name" value="Papain-like_cys_pep_sf"/>
</dbReference>
<feature type="compositionally biased region" description="Polar residues" evidence="15">
    <location>
        <begin position="18"/>
        <end position="29"/>
    </location>
</feature>
<accession>A0ABD3MS16</accession>
<keyword evidence="7 13" id="KW-0378">Hydrolase</keyword>
<dbReference type="InterPro" id="IPR027417">
    <property type="entry name" value="P-loop_NTPase"/>
</dbReference>
<evidence type="ECO:0000256" key="8">
    <source>
        <dbReference type="ARBA" id="ARBA00022833"/>
    </source>
</evidence>
<feature type="region of interest" description="Disordered" evidence="15">
    <location>
        <begin position="1"/>
        <end position="29"/>
    </location>
</feature>
<evidence type="ECO:0000256" key="2">
    <source>
        <dbReference type="ARBA" id="ARBA00006914"/>
    </source>
</evidence>
<name>A0ABD3MS16_9STRA</name>
<dbReference type="SMART" id="SM00382">
    <property type="entry name" value="AAA"/>
    <property type="match status" value="2"/>
</dbReference>
<feature type="active site" evidence="13">
    <location>
        <position position="642"/>
    </location>
</feature>
<dbReference type="GO" id="GO:0005524">
    <property type="term" value="F:ATP binding"/>
    <property type="evidence" value="ECO:0007669"/>
    <property type="project" value="UniProtKB-KW"/>
</dbReference>
<dbReference type="PROSITE" id="PS00674">
    <property type="entry name" value="AAA"/>
    <property type="match status" value="1"/>
</dbReference>
<keyword evidence="10" id="KW-0472">Membrane</keyword>
<evidence type="ECO:0000256" key="10">
    <source>
        <dbReference type="ARBA" id="ARBA00023136"/>
    </source>
</evidence>
<evidence type="ECO:0000259" key="16">
    <source>
        <dbReference type="PROSITE" id="PS50203"/>
    </source>
</evidence>
<dbReference type="GO" id="GO:0016020">
    <property type="term" value="C:membrane"/>
    <property type="evidence" value="ECO:0007669"/>
    <property type="project" value="UniProtKB-SubCell"/>
</dbReference>
<dbReference type="SMART" id="SM00726">
    <property type="entry name" value="UIM"/>
    <property type="match status" value="3"/>
</dbReference>
<comment type="similarity">
    <text evidence="3">Belongs to the peptidase C2 family.</text>
</comment>
<dbReference type="Gene3D" id="3.10.330.10">
    <property type="match status" value="1"/>
</dbReference>
<dbReference type="InterPro" id="IPR015342">
    <property type="entry name" value="PEX1-N_C-lobe"/>
</dbReference>
<feature type="domain" description="Calpain catalytic" evidence="16">
    <location>
        <begin position="273"/>
        <end position="712"/>
    </location>
</feature>
<dbReference type="Pfam" id="PF00004">
    <property type="entry name" value="AAA"/>
    <property type="match status" value="1"/>
</dbReference>
<evidence type="ECO:0000256" key="5">
    <source>
        <dbReference type="ARBA" id="ARBA00022741"/>
    </source>
</evidence>
<evidence type="ECO:0000256" key="6">
    <source>
        <dbReference type="ARBA" id="ARBA00022771"/>
    </source>
</evidence>
<dbReference type="Gene3D" id="3.90.70.10">
    <property type="entry name" value="Cysteine proteinases"/>
    <property type="match status" value="1"/>
</dbReference>
<dbReference type="PROSITE" id="PS50203">
    <property type="entry name" value="CALPAIN_CAT"/>
    <property type="match status" value="1"/>
</dbReference>
<comment type="similarity">
    <text evidence="2">Belongs to the AAA ATPase family.</text>
</comment>
<evidence type="ECO:0000256" key="14">
    <source>
        <dbReference type="PROSITE-ProRule" id="PRU01343"/>
    </source>
</evidence>
<comment type="caution">
    <text evidence="18">The sequence shown here is derived from an EMBL/GenBank/DDBJ whole genome shotgun (WGS) entry which is preliminary data.</text>
</comment>
<feature type="active site" evidence="13">
    <location>
        <position position="345"/>
    </location>
</feature>
<evidence type="ECO:0000256" key="1">
    <source>
        <dbReference type="ARBA" id="ARBA00004370"/>
    </source>
</evidence>
<dbReference type="PANTHER" id="PTHR23077">
    <property type="entry name" value="AAA-FAMILY ATPASE"/>
    <property type="match status" value="1"/>
</dbReference>
<dbReference type="Gene3D" id="3.40.50.300">
    <property type="entry name" value="P-loop containing nucleotide triphosphate hydrolases"/>
    <property type="match status" value="2"/>
</dbReference>
<dbReference type="InterPro" id="IPR001300">
    <property type="entry name" value="Peptidase_C2_calpain_cat"/>
</dbReference>
<dbReference type="InterPro" id="IPR010666">
    <property type="entry name" value="Znf_GRF"/>
</dbReference>
<keyword evidence="19" id="KW-1185">Reference proteome</keyword>
<evidence type="ECO:0000256" key="4">
    <source>
        <dbReference type="ARBA" id="ARBA00022723"/>
    </source>
</evidence>
<dbReference type="SUPFAM" id="SSF54001">
    <property type="entry name" value="Cysteine proteinases"/>
    <property type="match status" value="1"/>
</dbReference>
<dbReference type="EMBL" id="JALLPJ020001381">
    <property type="protein sequence ID" value="KAL3766713.1"/>
    <property type="molecule type" value="Genomic_DNA"/>
</dbReference>
<dbReference type="PROSITE" id="PS00139">
    <property type="entry name" value="THIOL_PROTEASE_CYS"/>
    <property type="match status" value="1"/>
</dbReference>
<dbReference type="SUPFAM" id="SSF54585">
    <property type="entry name" value="Cdc48 domain 2-like"/>
    <property type="match status" value="1"/>
</dbReference>
<dbReference type="GO" id="GO:0006508">
    <property type="term" value="P:proteolysis"/>
    <property type="evidence" value="ECO:0007669"/>
    <property type="project" value="UniProtKB-KW"/>
</dbReference>
<proteinExistence type="inferred from homology"/>
<evidence type="ECO:0000259" key="17">
    <source>
        <dbReference type="PROSITE" id="PS51999"/>
    </source>
</evidence>
<evidence type="ECO:0000256" key="11">
    <source>
        <dbReference type="ARBA" id="ARBA00032509"/>
    </source>
</evidence>
<dbReference type="PANTHER" id="PTHR23077:SF12">
    <property type="entry name" value="PEROXISOMAL ATPASE PEX1"/>
    <property type="match status" value="1"/>
</dbReference>